<evidence type="ECO:0000313" key="3">
    <source>
        <dbReference type="EMBL" id="AKT38230.1"/>
    </source>
</evidence>
<sequence length="249" mass="26503">MMPQLGVALVRIDAETAIRCGAYLTAAEHRACAAQRVASRRMQSACARVAAKWLRLELAEGRSAPLVALDAASLTSHARGQYLDVALSGPGGTAPRFADQRVAVSLSHAGEVAAAAVSPAGAVGVDVERVEPRSAAFADEHFTPQERDAFTFRSPRRADRAALETLLWSVKEALYKSGALTLPPRFSFRDIELSTSLAGSPFALPSVRTFALMACGVRFFCRSVLTRTFALAAVVEAPPDPVLARSIQP</sequence>
<protein>
    <submittedName>
        <fullName evidence="3">4'-phosphopantetheinyl transferase</fullName>
    </submittedName>
</protein>
<name>A0A0K1EBJ1_CHOCO</name>
<dbReference type="OrthoDB" id="5516313at2"/>
<dbReference type="SUPFAM" id="SSF56214">
    <property type="entry name" value="4'-phosphopantetheinyl transferase"/>
    <property type="match status" value="1"/>
</dbReference>
<evidence type="ECO:0000259" key="2">
    <source>
        <dbReference type="Pfam" id="PF01648"/>
    </source>
</evidence>
<dbReference type="Gene3D" id="3.90.470.20">
    <property type="entry name" value="4'-phosphopantetheinyl transferase domain"/>
    <property type="match status" value="1"/>
</dbReference>
<evidence type="ECO:0000313" key="4">
    <source>
        <dbReference type="Proteomes" id="UP000067626"/>
    </source>
</evidence>
<dbReference type="GO" id="GO:0008897">
    <property type="term" value="F:holo-[acyl-carrier-protein] synthase activity"/>
    <property type="evidence" value="ECO:0007669"/>
    <property type="project" value="InterPro"/>
</dbReference>
<accession>A0A0K1EBJ1</accession>
<keyword evidence="1 3" id="KW-0808">Transferase</keyword>
<dbReference type="InterPro" id="IPR008278">
    <property type="entry name" value="4-PPantetheinyl_Trfase_dom"/>
</dbReference>
<dbReference type="GO" id="GO:0000287">
    <property type="term" value="F:magnesium ion binding"/>
    <property type="evidence" value="ECO:0007669"/>
    <property type="project" value="InterPro"/>
</dbReference>
<reference evidence="3 4" key="1">
    <citation type="submission" date="2015-07" db="EMBL/GenBank/DDBJ databases">
        <title>Genome analysis of myxobacterium Chondromyces crocatus Cm c5 reveals a high potential for natural compound synthesis and the genetic basis for the loss of fruiting body formation.</title>
        <authorList>
            <person name="Zaburannyi N."/>
            <person name="Bunk B."/>
            <person name="Maier J."/>
            <person name="Overmann J."/>
            <person name="Mueller R."/>
        </authorList>
    </citation>
    <scope>NUCLEOTIDE SEQUENCE [LARGE SCALE GENOMIC DNA]</scope>
    <source>
        <strain evidence="3 4">Cm c5</strain>
    </source>
</reference>
<organism evidence="3 4">
    <name type="scientific">Chondromyces crocatus</name>
    <dbReference type="NCBI Taxonomy" id="52"/>
    <lineage>
        <taxon>Bacteria</taxon>
        <taxon>Pseudomonadati</taxon>
        <taxon>Myxococcota</taxon>
        <taxon>Polyangia</taxon>
        <taxon>Polyangiales</taxon>
        <taxon>Polyangiaceae</taxon>
        <taxon>Chondromyces</taxon>
    </lineage>
</organism>
<feature type="domain" description="4'-phosphopantetheinyl transferase" evidence="2">
    <location>
        <begin position="122"/>
        <end position="203"/>
    </location>
</feature>
<dbReference type="Proteomes" id="UP000067626">
    <property type="component" value="Chromosome"/>
</dbReference>
<dbReference type="AlphaFoldDB" id="A0A0K1EBJ1"/>
<dbReference type="KEGG" id="ccro:CMC5_023730"/>
<proteinExistence type="predicted"/>
<keyword evidence="4" id="KW-1185">Reference proteome</keyword>
<dbReference type="STRING" id="52.CMC5_023730"/>
<gene>
    <name evidence="3" type="primary">acpS</name>
    <name evidence="3" type="ORF">CMC5_023730</name>
</gene>
<evidence type="ECO:0000256" key="1">
    <source>
        <dbReference type="ARBA" id="ARBA00022679"/>
    </source>
</evidence>
<dbReference type="EMBL" id="CP012159">
    <property type="protein sequence ID" value="AKT38230.1"/>
    <property type="molecule type" value="Genomic_DNA"/>
</dbReference>
<dbReference type="InterPro" id="IPR037143">
    <property type="entry name" value="4-PPantetheinyl_Trfase_dom_sf"/>
</dbReference>
<dbReference type="RefSeq" id="WP_050430492.1">
    <property type="nucleotide sequence ID" value="NZ_CP012159.1"/>
</dbReference>
<dbReference type="Pfam" id="PF01648">
    <property type="entry name" value="ACPS"/>
    <property type="match status" value="1"/>
</dbReference>